<evidence type="ECO:0000313" key="2">
    <source>
        <dbReference type="Proteomes" id="UP000272400"/>
    </source>
</evidence>
<dbReference type="RefSeq" id="WP_123668804.1">
    <property type="nucleotide sequence ID" value="NZ_RJKE01000001.1"/>
</dbReference>
<accession>A0A3N1D893</accession>
<name>A0A3N1D893_9ACTN</name>
<comment type="caution">
    <text evidence="1">The sequence shown here is derived from an EMBL/GenBank/DDBJ whole genome shotgun (WGS) entry which is preliminary data.</text>
</comment>
<gene>
    <name evidence="1" type="ORF">EDD29_7471</name>
</gene>
<reference evidence="1 2" key="1">
    <citation type="submission" date="2018-11" db="EMBL/GenBank/DDBJ databases">
        <title>Sequencing the genomes of 1000 actinobacteria strains.</title>
        <authorList>
            <person name="Klenk H.-P."/>
        </authorList>
    </citation>
    <scope>NUCLEOTIDE SEQUENCE [LARGE SCALE GENOMIC DNA]</scope>
    <source>
        <strain evidence="1 2">DSM 44254</strain>
    </source>
</reference>
<organism evidence="1 2">
    <name type="scientific">Actinocorallia herbida</name>
    <dbReference type="NCBI Taxonomy" id="58109"/>
    <lineage>
        <taxon>Bacteria</taxon>
        <taxon>Bacillati</taxon>
        <taxon>Actinomycetota</taxon>
        <taxon>Actinomycetes</taxon>
        <taxon>Streptosporangiales</taxon>
        <taxon>Thermomonosporaceae</taxon>
        <taxon>Actinocorallia</taxon>
    </lineage>
</organism>
<keyword evidence="2" id="KW-1185">Reference proteome</keyword>
<dbReference type="OrthoDB" id="3831431at2"/>
<sequence>MNGVVWPFAVTRSRGHGYRTVIAPRALIGAGATSVLSEGTVDDIGPHARVRKVTGADGAELWLVYRVSVLSESDVGAEGAPVLDRYGRPVRLTEGVVVGAKPTGGVTEALFAKVRERTRQALGDFWQADDLA</sequence>
<proteinExistence type="predicted"/>
<dbReference type="EMBL" id="RJKE01000001">
    <property type="protein sequence ID" value="ROO89763.1"/>
    <property type="molecule type" value="Genomic_DNA"/>
</dbReference>
<dbReference type="Proteomes" id="UP000272400">
    <property type="component" value="Unassembled WGS sequence"/>
</dbReference>
<protein>
    <submittedName>
        <fullName evidence="1">Uncharacterized protein</fullName>
    </submittedName>
</protein>
<evidence type="ECO:0000313" key="1">
    <source>
        <dbReference type="EMBL" id="ROO89763.1"/>
    </source>
</evidence>
<dbReference type="AlphaFoldDB" id="A0A3N1D893"/>